<dbReference type="RefSeq" id="WP_377051201.1">
    <property type="nucleotide sequence ID" value="NZ_JBHLVZ010000034.1"/>
</dbReference>
<evidence type="ECO:0008006" key="4">
    <source>
        <dbReference type="Google" id="ProtNLM"/>
    </source>
</evidence>
<gene>
    <name evidence="2" type="ORF">ACFFIC_13680</name>
</gene>
<keyword evidence="3" id="KW-1185">Reference proteome</keyword>
<evidence type="ECO:0000256" key="1">
    <source>
        <dbReference type="SAM" id="SignalP"/>
    </source>
</evidence>
<protein>
    <recommendedName>
        <fullName evidence="4">SGNH/GDSL hydrolase family protein</fullName>
    </recommendedName>
</protein>
<feature type="signal peptide" evidence="1">
    <location>
        <begin position="1"/>
        <end position="25"/>
    </location>
</feature>
<evidence type="ECO:0000313" key="2">
    <source>
        <dbReference type="EMBL" id="MFC0386588.1"/>
    </source>
</evidence>
<dbReference type="SUPFAM" id="SSF52266">
    <property type="entry name" value="SGNH hydrolase"/>
    <property type="match status" value="1"/>
</dbReference>
<dbReference type="EMBL" id="JBHLVZ010000034">
    <property type="protein sequence ID" value="MFC0386588.1"/>
    <property type="molecule type" value="Genomic_DNA"/>
</dbReference>
<sequence length="248" mass="25957">MRWTPLVACLAAALLLLAPAGAALASPCEAPAELLDSGMPLPAAERAIAEGALRILVVGSASVMGPGTSSPAHAWPAQLAANLRDGRPGLAVEVTVRGGRGLTVAEMLPILQGATAPPPHVVIWQVGTVETARGLEPDWLGGRLTEGLEGLRERGIDAVLMDQQFSRFLRANADIAPYQDAIRIAAAAAGVPLFPRYELMRHWADAERIDVERAPRAGRTAVVDQLGECLGQALSVLVLRGAAAVQRN</sequence>
<dbReference type="Pfam" id="PF25182">
    <property type="entry name" value="NonGDSL"/>
    <property type="match status" value="1"/>
</dbReference>
<dbReference type="Gene3D" id="3.40.50.1110">
    <property type="entry name" value="SGNH hydrolase"/>
    <property type="match status" value="1"/>
</dbReference>
<dbReference type="InterPro" id="IPR057572">
    <property type="entry name" value="NonGDSL"/>
</dbReference>
<dbReference type="Proteomes" id="UP001589789">
    <property type="component" value="Unassembled WGS sequence"/>
</dbReference>
<organism evidence="2 3">
    <name type="scientific">Muricoccus vinaceus</name>
    <dbReference type="NCBI Taxonomy" id="424704"/>
    <lineage>
        <taxon>Bacteria</taxon>
        <taxon>Pseudomonadati</taxon>
        <taxon>Pseudomonadota</taxon>
        <taxon>Alphaproteobacteria</taxon>
        <taxon>Acetobacterales</taxon>
        <taxon>Roseomonadaceae</taxon>
        <taxon>Muricoccus</taxon>
    </lineage>
</organism>
<accession>A0ABV6ISK5</accession>
<keyword evidence="1" id="KW-0732">Signal</keyword>
<name>A0ABV6ISK5_9PROT</name>
<reference evidence="2 3" key="1">
    <citation type="submission" date="2024-09" db="EMBL/GenBank/DDBJ databases">
        <authorList>
            <person name="Sun Q."/>
            <person name="Mori K."/>
        </authorList>
    </citation>
    <scope>NUCLEOTIDE SEQUENCE [LARGE SCALE GENOMIC DNA]</scope>
    <source>
        <strain evidence="2 3">CCM 7468</strain>
    </source>
</reference>
<evidence type="ECO:0000313" key="3">
    <source>
        <dbReference type="Proteomes" id="UP001589789"/>
    </source>
</evidence>
<proteinExistence type="predicted"/>
<dbReference type="InterPro" id="IPR036514">
    <property type="entry name" value="SGNH_hydro_sf"/>
</dbReference>
<feature type="chain" id="PRO_5046948649" description="SGNH/GDSL hydrolase family protein" evidence="1">
    <location>
        <begin position="26"/>
        <end position="248"/>
    </location>
</feature>
<comment type="caution">
    <text evidence="2">The sequence shown here is derived from an EMBL/GenBank/DDBJ whole genome shotgun (WGS) entry which is preliminary data.</text>
</comment>